<dbReference type="PROSITE" id="PS50004">
    <property type="entry name" value="C2"/>
    <property type="match status" value="2"/>
</dbReference>
<dbReference type="HOGENOM" id="CLU_424121_0_0_1"/>
<feature type="domain" description="C2" evidence="3">
    <location>
        <begin position="508"/>
        <end position="629"/>
    </location>
</feature>
<keyword evidence="5" id="KW-1185">Reference proteome</keyword>
<reference evidence="5" key="1">
    <citation type="submission" date="2011-05" db="EMBL/GenBank/DDBJ databases">
        <authorList>
            <person name="Richards S.R."/>
            <person name="Qu J."/>
            <person name="Jiang H."/>
            <person name="Jhangiani S.N."/>
            <person name="Agravi P."/>
            <person name="Goodspeed R."/>
            <person name="Gross S."/>
            <person name="Mandapat C."/>
            <person name="Jackson L."/>
            <person name="Mathew T."/>
            <person name="Pu L."/>
            <person name="Thornton R."/>
            <person name="Saada N."/>
            <person name="Wilczek-Boney K.B."/>
            <person name="Lee S."/>
            <person name="Kovar C."/>
            <person name="Wu Y."/>
            <person name="Scherer S.E."/>
            <person name="Worley K.C."/>
            <person name="Muzny D.M."/>
            <person name="Gibbs R."/>
        </authorList>
    </citation>
    <scope>NUCLEOTIDE SEQUENCE</scope>
    <source>
        <strain evidence="5">Brora</strain>
    </source>
</reference>
<dbReference type="EMBL" id="JH431938">
    <property type="status" value="NOT_ANNOTATED_CDS"/>
    <property type="molecule type" value="Genomic_DNA"/>
</dbReference>
<dbReference type="SMART" id="SM00239">
    <property type="entry name" value="C2"/>
    <property type="match status" value="2"/>
</dbReference>
<evidence type="ECO:0000256" key="2">
    <source>
        <dbReference type="SAM" id="Phobius"/>
    </source>
</evidence>
<dbReference type="Pfam" id="PF00168">
    <property type="entry name" value="C2"/>
    <property type="match status" value="2"/>
</dbReference>
<dbReference type="GO" id="GO:0005509">
    <property type="term" value="F:calcium ion binding"/>
    <property type="evidence" value="ECO:0007669"/>
    <property type="project" value="TreeGrafter"/>
</dbReference>
<proteinExistence type="predicted"/>
<keyword evidence="2" id="KW-0472">Membrane</keyword>
<dbReference type="GO" id="GO:0005886">
    <property type="term" value="C:plasma membrane"/>
    <property type="evidence" value="ECO:0007669"/>
    <property type="project" value="TreeGrafter"/>
</dbReference>
<dbReference type="GO" id="GO:0070382">
    <property type="term" value="C:exocytic vesicle"/>
    <property type="evidence" value="ECO:0007669"/>
    <property type="project" value="TreeGrafter"/>
</dbReference>
<dbReference type="Proteomes" id="UP000014500">
    <property type="component" value="Unassembled WGS sequence"/>
</dbReference>
<evidence type="ECO:0000256" key="1">
    <source>
        <dbReference type="SAM" id="MobiDB-lite"/>
    </source>
</evidence>
<dbReference type="SUPFAM" id="SSF49562">
    <property type="entry name" value="C2 domain (Calcium/lipid-binding domain, CaLB)"/>
    <property type="match status" value="2"/>
</dbReference>
<name>T1J7P2_STRMM</name>
<dbReference type="GO" id="GO:0005544">
    <property type="term" value="F:calcium-dependent phospholipid binding"/>
    <property type="evidence" value="ECO:0007669"/>
    <property type="project" value="TreeGrafter"/>
</dbReference>
<evidence type="ECO:0000259" key="3">
    <source>
        <dbReference type="PROSITE" id="PS50004"/>
    </source>
</evidence>
<reference evidence="4" key="2">
    <citation type="submission" date="2015-02" db="UniProtKB">
        <authorList>
            <consortium name="EnsemblMetazoa"/>
        </authorList>
    </citation>
    <scope>IDENTIFICATION</scope>
</reference>
<protein>
    <recommendedName>
        <fullName evidence="3">C2 domain-containing protein</fullName>
    </recommendedName>
</protein>
<sequence>MVGNERAAHPLVRYSLEAGKTERQKDRNAEMRLSKQAGAEDRKEKTVLANGVFTFVLGAKMCDYGDDDDDDDDGDGDDGPLKKGHGTANDTRHDSNATTSEMHDTEAPFRNIFLLDAVHNLSSGRGMGWDGDVDVDVDGWMERERHEVGMGRVLECTTPGLNVVQTSENESESESESVVNDEGEARNLDRTKRIKYASSIMTSFDCTCNRSTFLTGEKCDEKRKNSKSKEKNMLSDTTTALVVAGSIVAFVLVFVVILCVCWRWRRPKRDPLAFMEHRKKRKMDLTSNEVPKKVSQAGVTSEPIPFVLPSINLQSGDESESGRENGRIAVIRYAQTDTWLGLPTGNIDRDMYVSSEGDEATTPSVTGLGKIGLSIRYDIVHELLKVRLVGATNLKAKFRKNAADPHVKLTILPENSPKFFSNVHRNTLNPMFDEEFAFQVPLENAQEKTLKIAVCDLDRFSRRVIIGYVMLPLPEIGIKKNIASSVCTGDIWRDLYDSYDKHQSSEGTKGDIFLSLSYNPDAGVLVVGVHKAKNIRTTKDKDISAIYSKVTLFVCGKYVKSKKTSAKKKTLEPEFDESFAIQLPRDRLQAFHVIVALCARNRLGGRFVLGRTQIGAFAYVSGPGLDHWLDAINSPKSIVAQWHTLS</sequence>
<dbReference type="GO" id="GO:0000149">
    <property type="term" value="F:SNARE binding"/>
    <property type="evidence" value="ECO:0007669"/>
    <property type="project" value="TreeGrafter"/>
</dbReference>
<feature type="transmembrane region" description="Helical" evidence="2">
    <location>
        <begin position="240"/>
        <end position="262"/>
    </location>
</feature>
<keyword evidence="2" id="KW-0812">Transmembrane</keyword>
<organism evidence="4 5">
    <name type="scientific">Strigamia maritima</name>
    <name type="common">European centipede</name>
    <name type="synonym">Geophilus maritimus</name>
    <dbReference type="NCBI Taxonomy" id="126957"/>
    <lineage>
        <taxon>Eukaryota</taxon>
        <taxon>Metazoa</taxon>
        <taxon>Ecdysozoa</taxon>
        <taxon>Arthropoda</taxon>
        <taxon>Myriapoda</taxon>
        <taxon>Chilopoda</taxon>
        <taxon>Pleurostigmophora</taxon>
        <taxon>Geophilomorpha</taxon>
        <taxon>Linotaeniidae</taxon>
        <taxon>Strigamia</taxon>
    </lineage>
</organism>
<dbReference type="InterPro" id="IPR035892">
    <property type="entry name" value="C2_domain_sf"/>
</dbReference>
<dbReference type="CDD" id="cd00276">
    <property type="entry name" value="C2B_Synaptotagmin"/>
    <property type="match status" value="1"/>
</dbReference>
<feature type="domain" description="C2" evidence="3">
    <location>
        <begin position="367"/>
        <end position="486"/>
    </location>
</feature>
<evidence type="ECO:0000313" key="5">
    <source>
        <dbReference type="Proteomes" id="UP000014500"/>
    </source>
</evidence>
<feature type="compositionally biased region" description="Basic and acidic residues" evidence="1">
    <location>
        <begin position="90"/>
        <end position="103"/>
    </location>
</feature>
<feature type="region of interest" description="Disordered" evidence="1">
    <location>
        <begin position="1"/>
        <end position="43"/>
    </location>
</feature>
<dbReference type="PANTHER" id="PTHR10024">
    <property type="entry name" value="SYNAPTOTAGMIN"/>
    <property type="match status" value="1"/>
</dbReference>
<dbReference type="eggNOG" id="KOG1028">
    <property type="taxonomic scope" value="Eukaryota"/>
</dbReference>
<accession>T1J7P2</accession>
<dbReference type="EnsemblMetazoa" id="SMAR009697-RA">
    <property type="protein sequence ID" value="SMAR009697-PA"/>
    <property type="gene ID" value="SMAR009697"/>
</dbReference>
<feature type="region of interest" description="Disordered" evidence="1">
    <location>
        <begin position="68"/>
        <end position="103"/>
    </location>
</feature>
<feature type="compositionally biased region" description="Basic and acidic residues" evidence="1">
    <location>
        <begin position="19"/>
        <end position="43"/>
    </location>
</feature>
<keyword evidence="2" id="KW-1133">Transmembrane helix</keyword>
<dbReference type="STRING" id="126957.T1J7P2"/>
<feature type="compositionally biased region" description="Acidic residues" evidence="1">
    <location>
        <begin position="169"/>
        <end position="182"/>
    </location>
</feature>
<dbReference type="InterPro" id="IPR000008">
    <property type="entry name" value="C2_dom"/>
</dbReference>
<dbReference type="GO" id="GO:0017156">
    <property type="term" value="P:calcium-ion regulated exocytosis"/>
    <property type="evidence" value="ECO:0007669"/>
    <property type="project" value="TreeGrafter"/>
</dbReference>
<feature type="region of interest" description="Disordered" evidence="1">
    <location>
        <begin position="165"/>
        <end position="184"/>
    </location>
</feature>
<dbReference type="AlphaFoldDB" id="T1J7P2"/>
<feature type="compositionally biased region" description="Acidic residues" evidence="1">
    <location>
        <begin position="68"/>
        <end position="78"/>
    </location>
</feature>
<dbReference type="PhylomeDB" id="T1J7P2"/>
<dbReference type="GO" id="GO:0001786">
    <property type="term" value="F:phosphatidylserine binding"/>
    <property type="evidence" value="ECO:0007669"/>
    <property type="project" value="TreeGrafter"/>
</dbReference>
<dbReference type="GO" id="GO:0030276">
    <property type="term" value="F:clathrin binding"/>
    <property type="evidence" value="ECO:0007669"/>
    <property type="project" value="TreeGrafter"/>
</dbReference>
<evidence type="ECO:0000313" key="4">
    <source>
        <dbReference type="EnsemblMetazoa" id="SMAR009697-PA"/>
    </source>
</evidence>
<dbReference type="Gene3D" id="2.60.40.150">
    <property type="entry name" value="C2 domain"/>
    <property type="match status" value="2"/>
</dbReference>